<dbReference type="SUPFAM" id="SSF48208">
    <property type="entry name" value="Six-hairpin glycosidases"/>
    <property type="match status" value="1"/>
</dbReference>
<gene>
    <name evidence="3" type="ORF">INP59_04615</name>
</gene>
<dbReference type="PANTHER" id="PTHR31616">
    <property type="entry name" value="TREHALASE"/>
    <property type="match status" value="1"/>
</dbReference>
<evidence type="ECO:0000313" key="3">
    <source>
        <dbReference type="EMBL" id="QOV99668.1"/>
    </source>
</evidence>
<keyword evidence="3" id="KW-0378">Hydrolase</keyword>
<dbReference type="GO" id="GO:0005975">
    <property type="term" value="P:carbohydrate metabolic process"/>
    <property type="evidence" value="ECO:0007669"/>
    <property type="project" value="InterPro"/>
</dbReference>
<name>A0A7M2XPA6_9NOCA</name>
<feature type="domain" description="GH15-like" evidence="1">
    <location>
        <begin position="233"/>
        <end position="534"/>
    </location>
</feature>
<dbReference type="Gene3D" id="1.50.10.10">
    <property type="match status" value="1"/>
</dbReference>
<keyword evidence="4" id="KW-1185">Reference proteome</keyword>
<dbReference type="InterPro" id="IPR008928">
    <property type="entry name" value="6-hairpin_glycosidase_sf"/>
</dbReference>
<dbReference type="InterPro" id="IPR045582">
    <property type="entry name" value="Trehalase-like_N"/>
</dbReference>
<dbReference type="GO" id="GO:0004553">
    <property type="term" value="F:hydrolase activity, hydrolyzing O-glycosyl compounds"/>
    <property type="evidence" value="ECO:0007669"/>
    <property type="project" value="TreeGrafter"/>
</dbReference>
<dbReference type="Pfam" id="PF19291">
    <property type="entry name" value="TREH_N"/>
    <property type="match status" value="1"/>
</dbReference>
<reference evidence="3 4" key="1">
    <citation type="submission" date="2020-10" db="EMBL/GenBank/DDBJ databases">
        <title>Whole genome sequence of oil-degrading bacteria Rhodococcus pyridinivorans strain 5Ap.</title>
        <authorList>
            <person name="Akhremchuk A.E."/>
            <person name="Valentovich L.N."/>
            <person name="Charniauskaya M.I."/>
            <person name="Bukliarevich H.A."/>
            <person name="Titok M.A."/>
        </authorList>
    </citation>
    <scope>NUCLEOTIDE SEQUENCE [LARGE SCALE GENOMIC DNA]</scope>
    <source>
        <strain evidence="3 4">5Ap</strain>
    </source>
</reference>
<sequence>MRVIPARDDDGYADLRTYAALGDGDTVALVAEDGSVDWYPVPLLDSHPVFARLLDAPAGGSIELQPVDEFTVERAYVPGTNVLSTVFTTAHGRVRVTDSIDTGVAGRLPWGELARRVEGLDGEVSMRWTVAPGTGLGRYQPWCDRTEHGPVLRVGTVSIGVRTSGTGEPMIEHRSIGGGFVTWAGSRHLVAVLSTENEPLPLPDADAIDANIDRTVDRWKQWSSLLHYDGPWADAVIRSALALKLLQNRSGAIAAAATTSVPESPDGEKNWDYRFAWVRDAAYTLHALIRLGDREEVHAAMSWLLRVVRDQGADAEVFTRLDGGTPDDERRLDVPGWRGTGPVVEGNRAAGQLQLGIYGDLLEIVTLYSSEGYVLDIATARLLARIADHTCDVWQQTDHGIWELLDREHYTNSKMSCWHALDRAVHLAEVGQIPGTADRWRRERDLIRDWIEENCWSDELGYYTAYPGTERLDASVLLGAVGGYDRGPRMQATCDALRRELGRGPLLYRFSGADKEEGTFVACAFWMVAALAETGRPDEATELMGELVPLANDVGLHSEMIAEDGTFLGNLPQGLSHLALMTAAPTLIEKY</sequence>
<accession>A0A7M2XPA6</accession>
<evidence type="ECO:0000259" key="2">
    <source>
        <dbReference type="Pfam" id="PF19291"/>
    </source>
</evidence>
<dbReference type="PANTHER" id="PTHR31616:SF0">
    <property type="entry name" value="GLUCAN 1,4-ALPHA-GLUCOSIDASE"/>
    <property type="match status" value="1"/>
</dbReference>
<dbReference type="InterPro" id="IPR011613">
    <property type="entry name" value="GH15-like"/>
</dbReference>
<evidence type="ECO:0000313" key="4">
    <source>
        <dbReference type="Proteomes" id="UP000593818"/>
    </source>
</evidence>
<dbReference type="AlphaFoldDB" id="A0A7M2XPA6"/>
<feature type="domain" description="Trehalase-like N-terminal" evidence="2">
    <location>
        <begin position="19"/>
        <end position="119"/>
    </location>
</feature>
<dbReference type="Pfam" id="PF00723">
    <property type="entry name" value="Glyco_hydro_15"/>
    <property type="match status" value="1"/>
</dbReference>
<organism evidence="3 4">
    <name type="scientific">Rhodococcus pyridinivorans</name>
    <dbReference type="NCBI Taxonomy" id="103816"/>
    <lineage>
        <taxon>Bacteria</taxon>
        <taxon>Bacillati</taxon>
        <taxon>Actinomycetota</taxon>
        <taxon>Actinomycetes</taxon>
        <taxon>Mycobacteriales</taxon>
        <taxon>Nocardiaceae</taxon>
        <taxon>Rhodococcus</taxon>
    </lineage>
</organism>
<dbReference type="EMBL" id="CP063450">
    <property type="protein sequence ID" value="QOV99668.1"/>
    <property type="molecule type" value="Genomic_DNA"/>
</dbReference>
<protein>
    <submittedName>
        <fullName evidence="3">Glycoside hydrolase family 15 protein</fullName>
    </submittedName>
</protein>
<evidence type="ECO:0000259" key="1">
    <source>
        <dbReference type="Pfam" id="PF00723"/>
    </source>
</evidence>
<dbReference type="Proteomes" id="UP000593818">
    <property type="component" value="Chromosome"/>
</dbReference>
<dbReference type="InterPro" id="IPR012341">
    <property type="entry name" value="6hp_glycosidase-like_sf"/>
</dbReference>
<proteinExistence type="predicted"/>